<evidence type="ECO:0000313" key="1">
    <source>
        <dbReference type="Proteomes" id="UP000095286"/>
    </source>
</evidence>
<proteinExistence type="predicted"/>
<dbReference type="WBParaSite" id="RSKR_0000469750.1">
    <property type="protein sequence ID" value="RSKR_0000469750.1"/>
    <property type="gene ID" value="RSKR_0000469750"/>
</dbReference>
<accession>A0AC35TVL8</accession>
<reference evidence="2" key="1">
    <citation type="submission" date="2016-11" db="UniProtKB">
        <authorList>
            <consortium name="WormBaseParasite"/>
        </authorList>
    </citation>
    <scope>IDENTIFICATION</scope>
    <source>
        <strain evidence="2">KR3021</strain>
    </source>
</reference>
<evidence type="ECO:0000313" key="2">
    <source>
        <dbReference type="WBParaSite" id="RSKR_0000469750.1"/>
    </source>
</evidence>
<organism evidence="1 2">
    <name type="scientific">Rhabditophanes sp. KR3021</name>
    <dbReference type="NCBI Taxonomy" id="114890"/>
    <lineage>
        <taxon>Eukaryota</taxon>
        <taxon>Metazoa</taxon>
        <taxon>Ecdysozoa</taxon>
        <taxon>Nematoda</taxon>
        <taxon>Chromadorea</taxon>
        <taxon>Rhabditida</taxon>
        <taxon>Tylenchina</taxon>
        <taxon>Panagrolaimomorpha</taxon>
        <taxon>Strongyloidoidea</taxon>
        <taxon>Alloionematidae</taxon>
        <taxon>Rhabditophanes</taxon>
    </lineage>
</organism>
<sequence length="140" mass="15913">MIFVNDYYSEAMLVYEHNICEKRYIMIYIENVFGYKRLNFWCCFKCVNGIFQSSKVFNLDSAIDSKEAIYIRNDSSDYISYQVNVNIEFLITAAVSCVNIASVNENTSNDSLLACGYSAFSIYQARNTAGAITSAFDGYC</sequence>
<protein>
    <submittedName>
        <fullName evidence="2">Uncharacterized protein</fullName>
    </submittedName>
</protein>
<dbReference type="Proteomes" id="UP000095286">
    <property type="component" value="Unplaced"/>
</dbReference>
<name>A0AC35TVL8_9BILA</name>